<organism evidence="2">
    <name type="scientific">hydrothermal vent metagenome</name>
    <dbReference type="NCBI Taxonomy" id="652676"/>
    <lineage>
        <taxon>unclassified sequences</taxon>
        <taxon>metagenomes</taxon>
        <taxon>ecological metagenomes</taxon>
    </lineage>
</organism>
<dbReference type="PANTHER" id="PTHR47505:SF1">
    <property type="entry name" value="DNA UTILIZATION PROTEIN YHGH"/>
    <property type="match status" value="1"/>
</dbReference>
<dbReference type="GO" id="GO:0016757">
    <property type="term" value="F:glycosyltransferase activity"/>
    <property type="evidence" value="ECO:0007669"/>
    <property type="project" value="UniProtKB-KW"/>
</dbReference>
<keyword evidence="2" id="KW-0808">Transferase</keyword>
<reference evidence="2" key="1">
    <citation type="submission" date="2016-10" db="EMBL/GenBank/DDBJ databases">
        <authorList>
            <person name="de Groot N.N."/>
        </authorList>
    </citation>
    <scope>NUCLEOTIDE SEQUENCE</scope>
</reference>
<dbReference type="InterPro" id="IPR029057">
    <property type="entry name" value="PRTase-like"/>
</dbReference>
<proteinExistence type="inferred from homology"/>
<dbReference type="Gene3D" id="3.40.50.2020">
    <property type="match status" value="1"/>
</dbReference>
<name>A0A1W1D5E5_9ZZZZ</name>
<dbReference type="SUPFAM" id="SSF53271">
    <property type="entry name" value="PRTase-like"/>
    <property type="match status" value="1"/>
</dbReference>
<protein>
    <submittedName>
        <fullName evidence="2">Possible purine/pyrimidine phosphoribosyltransferase</fullName>
    </submittedName>
</protein>
<dbReference type="InterPro" id="IPR051910">
    <property type="entry name" value="ComF/GntX_DNA_util-trans"/>
</dbReference>
<dbReference type="EMBL" id="FPHP01000047">
    <property type="protein sequence ID" value="SFV75851.1"/>
    <property type="molecule type" value="Genomic_DNA"/>
</dbReference>
<evidence type="ECO:0000313" key="2">
    <source>
        <dbReference type="EMBL" id="SFV75851.1"/>
    </source>
</evidence>
<comment type="similarity">
    <text evidence="1">Belongs to the ComF/GntX family.</text>
</comment>
<gene>
    <name evidence="2" type="ORF">MNB_SM-3-320</name>
</gene>
<sequence length="190" mass="21870">MKCLLCEEFSLSHICKNCQKNYLTPSLYKRKITDNIEVVSFYEYSSIKDLIHTKHTDIGFYIYNILAQNSFKKFGENFHFVHQVASIGVDDTPKYGYSHTAILNKYLKSNFIHPLYNKLRAKNNISYANKSKEFRQTHPRDFVLQTFVEQDVILVDDIITTGSTLSQAINTLKQANKNPLLCLTLADASS</sequence>
<dbReference type="AlphaFoldDB" id="A0A1W1D5E5"/>
<dbReference type="PANTHER" id="PTHR47505">
    <property type="entry name" value="DNA UTILIZATION PROTEIN YHGH"/>
    <property type="match status" value="1"/>
</dbReference>
<dbReference type="CDD" id="cd06223">
    <property type="entry name" value="PRTases_typeI"/>
    <property type="match status" value="1"/>
</dbReference>
<evidence type="ECO:0000256" key="1">
    <source>
        <dbReference type="ARBA" id="ARBA00008007"/>
    </source>
</evidence>
<keyword evidence="2" id="KW-0328">Glycosyltransferase</keyword>
<dbReference type="InterPro" id="IPR000836">
    <property type="entry name" value="PRTase_dom"/>
</dbReference>
<accession>A0A1W1D5E5</accession>